<keyword evidence="3" id="KW-1185">Reference proteome</keyword>
<dbReference type="RefSeq" id="WP_015403537.1">
    <property type="nucleotide sequence ID" value="NC_020304.1"/>
</dbReference>
<dbReference type="PROSITE" id="PS51318">
    <property type="entry name" value="TAT"/>
    <property type="match status" value="1"/>
</dbReference>
<accession>M1PDP7</accession>
<dbReference type="EMBL" id="CP003985">
    <property type="protein sequence ID" value="AGF77845.1"/>
    <property type="molecule type" value="Genomic_DNA"/>
</dbReference>
<keyword evidence="1" id="KW-0479">Metal-binding</keyword>
<dbReference type="Proteomes" id="UP000011721">
    <property type="component" value="Chromosome"/>
</dbReference>
<name>M1PDP7_DESSD</name>
<gene>
    <name evidence="2" type="ordered locus">UWK_01284</name>
</gene>
<keyword evidence="1" id="KW-0408">Iron</keyword>
<dbReference type="GO" id="GO:0051536">
    <property type="term" value="F:iron-sulfur cluster binding"/>
    <property type="evidence" value="ECO:0007669"/>
    <property type="project" value="UniProtKB-KW"/>
</dbReference>
<keyword evidence="1" id="KW-0411">Iron-sulfur</keyword>
<reference evidence="3" key="1">
    <citation type="journal article" date="2013" name="Stand. Genomic Sci.">
        <title>Complete genome sequence of Desulfocapsa sulfexigens, a marine deltaproteobacterium specialized in disproportionating inorganic sulfur compounds.</title>
        <authorList>
            <person name="Finster K.W."/>
            <person name="Kjeldsen K.U."/>
            <person name="Kube M."/>
            <person name="Reinhardt R."/>
            <person name="Mussmann M."/>
            <person name="Amann R."/>
            <person name="Schreiber L."/>
        </authorList>
    </citation>
    <scope>NUCLEOTIDE SEQUENCE [LARGE SCALE GENOMIC DNA]</scope>
    <source>
        <strain evidence="3">DSM 10523 / SB164P1</strain>
    </source>
</reference>
<dbReference type="STRING" id="1167006.UWK_01284"/>
<protein>
    <recommendedName>
        <fullName evidence="4">Formate dehydrogenase region TAT target</fullName>
    </recommendedName>
</protein>
<evidence type="ECO:0000256" key="1">
    <source>
        <dbReference type="ARBA" id="ARBA00023014"/>
    </source>
</evidence>
<evidence type="ECO:0000313" key="2">
    <source>
        <dbReference type="EMBL" id="AGF77845.1"/>
    </source>
</evidence>
<dbReference type="InterPro" id="IPR014177">
    <property type="entry name" value="Formate_DH_TAT-contain"/>
</dbReference>
<dbReference type="KEGG" id="dsf:UWK_01284"/>
<organism evidence="2 3">
    <name type="scientific">Desulfocapsa sulfexigens (strain DSM 10523 / SB164P1)</name>
    <dbReference type="NCBI Taxonomy" id="1167006"/>
    <lineage>
        <taxon>Bacteria</taxon>
        <taxon>Pseudomonadati</taxon>
        <taxon>Thermodesulfobacteriota</taxon>
        <taxon>Desulfobulbia</taxon>
        <taxon>Desulfobulbales</taxon>
        <taxon>Desulfocapsaceae</taxon>
        <taxon>Desulfocapsa</taxon>
    </lineage>
</organism>
<dbReference type="HOGENOM" id="CLU_192815_0_0_7"/>
<dbReference type="PIRSF" id="PIRSF036704">
    <property type="entry name" value="UCP036704"/>
    <property type="match status" value="1"/>
</dbReference>
<evidence type="ECO:0008006" key="4">
    <source>
        <dbReference type="Google" id="ProtNLM"/>
    </source>
</evidence>
<proteinExistence type="predicted"/>
<dbReference type="InterPro" id="IPR006311">
    <property type="entry name" value="TAT_signal"/>
</dbReference>
<sequence>MKQNDDKRRSFLKQIFAGTAVVAGTALVGRKAKAQESATEKRPDEVLYKKTDSFKKYYDSLR</sequence>
<dbReference type="AlphaFoldDB" id="M1PDP7"/>
<evidence type="ECO:0000313" key="3">
    <source>
        <dbReference type="Proteomes" id="UP000011721"/>
    </source>
</evidence>